<dbReference type="InterPro" id="IPR014716">
    <property type="entry name" value="Fibrinogen_a/b/g_C_1"/>
</dbReference>
<dbReference type="Gene3D" id="3.90.215.10">
    <property type="entry name" value="Gamma Fibrinogen, chain A, domain 1"/>
    <property type="match status" value="1"/>
</dbReference>
<organism evidence="3 4">
    <name type="scientific">Meganyctiphanes norvegica</name>
    <name type="common">Northern krill</name>
    <name type="synonym">Thysanopoda norvegica</name>
    <dbReference type="NCBI Taxonomy" id="48144"/>
    <lineage>
        <taxon>Eukaryota</taxon>
        <taxon>Metazoa</taxon>
        <taxon>Ecdysozoa</taxon>
        <taxon>Arthropoda</taxon>
        <taxon>Crustacea</taxon>
        <taxon>Multicrustacea</taxon>
        <taxon>Malacostraca</taxon>
        <taxon>Eumalacostraca</taxon>
        <taxon>Eucarida</taxon>
        <taxon>Euphausiacea</taxon>
        <taxon>Euphausiidae</taxon>
        <taxon>Meganyctiphanes</taxon>
    </lineage>
</organism>
<gene>
    <name evidence="3" type="ORF">MNOR_LOCUS22064</name>
</gene>
<dbReference type="Pfam" id="PF00147">
    <property type="entry name" value="Fibrinogen_C"/>
    <property type="match status" value="1"/>
</dbReference>
<dbReference type="CDD" id="cd00087">
    <property type="entry name" value="FReD"/>
    <property type="match status" value="1"/>
</dbReference>
<protein>
    <recommendedName>
        <fullName evidence="2">Fibrinogen C-terminal domain-containing protein</fullName>
    </recommendedName>
</protein>
<dbReference type="InterPro" id="IPR050373">
    <property type="entry name" value="Fibrinogen_C-term_domain"/>
</dbReference>
<dbReference type="GO" id="GO:0005615">
    <property type="term" value="C:extracellular space"/>
    <property type="evidence" value="ECO:0007669"/>
    <property type="project" value="TreeGrafter"/>
</dbReference>
<evidence type="ECO:0000256" key="1">
    <source>
        <dbReference type="SAM" id="SignalP"/>
    </source>
</evidence>
<name>A0AAV2RB13_MEGNR</name>
<sequence length="324" mass="36311">HFIFPIAREMLLLIPSIAIVLTFTVVAGKSETSTLPWEPRDCGDVYLRGDRVEGYYAIFPNASDPHEVALAYCDVNAGMVPRNTSVPKTSAKNCQDLQDTGMSESGINVIYPYADHPESPVVVLCEQSIMGGGWTVFLRRDDYDTQLNFHRSFDKYSLGFGNTGSEFWLGNEIIYELTQPSVNELYVELTSFAGVTKYALYSSFQIGPRYNIWNAGVGPVDSRPYQLSVSHYSGDAGDSMSYHNGMGFTSFDADNDLYDEGNCAAKEKCGGGWWYNRCYHTNPTGVYYDDWTKEADSVMNWGSFSNSKEALKKVQLMIRPLKQQ</sequence>
<dbReference type="SUPFAM" id="SSF56496">
    <property type="entry name" value="Fibrinogen C-terminal domain-like"/>
    <property type="match status" value="2"/>
</dbReference>
<dbReference type="SMART" id="SM00186">
    <property type="entry name" value="FBG"/>
    <property type="match status" value="1"/>
</dbReference>
<dbReference type="AlphaFoldDB" id="A0AAV2RB13"/>
<dbReference type="PROSITE" id="PS51406">
    <property type="entry name" value="FIBRINOGEN_C_2"/>
    <property type="match status" value="1"/>
</dbReference>
<evidence type="ECO:0000259" key="2">
    <source>
        <dbReference type="PROSITE" id="PS51406"/>
    </source>
</evidence>
<dbReference type="InterPro" id="IPR036056">
    <property type="entry name" value="Fibrinogen-like_C"/>
</dbReference>
<comment type="caution">
    <text evidence="3">The sequence shown here is derived from an EMBL/GenBank/DDBJ whole genome shotgun (WGS) entry which is preliminary data.</text>
</comment>
<reference evidence="3 4" key="1">
    <citation type="submission" date="2024-05" db="EMBL/GenBank/DDBJ databases">
        <authorList>
            <person name="Wallberg A."/>
        </authorList>
    </citation>
    <scope>NUCLEOTIDE SEQUENCE [LARGE SCALE GENOMIC DNA]</scope>
</reference>
<dbReference type="InterPro" id="IPR002181">
    <property type="entry name" value="Fibrinogen_a/b/g_C_dom"/>
</dbReference>
<feature type="domain" description="Fibrinogen C-terminal" evidence="2">
    <location>
        <begin position="85"/>
        <end position="322"/>
    </location>
</feature>
<evidence type="ECO:0000313" key="4">
    <source>
        <dbReference type="Proteomes" id="UP001497623"/>
    </source>
</evidence>
<feature type="signal peptide" evidence="1">
    <location>
        <begin position="1"/>
        <end position="28"/>
    </location>
</feature>
<keyword evidence="1" id="KW-0732">Signal</keyword>
<feature type="non-terminal residue" evidence="3">
    <location>
        <position position="1"/>
    </location>
</feature>
<dbReference type="EMBL" id="CAXKWB010018254">
    <property type="protein sequence ID" value="CAL4120523.1"/>
    <property type="molecule type" value="Genomic_DNA"/>
</dbReference>
<evidence type="ECO:0000313" key="3">
    <source>
        <dbReference type="EMBL" id="CAL4120523.1"/>
    </source>
</evidence>
<keyword evidence="4" id="KW-1185">Reference proteome</keyword>
<feature type="chain" id="PRO_5043595579" description="Fibrinogen C-terminal domain-containing protein" evidence="1">
    <location>
        <begin position="29"/>
        <end position="324"/>
    </location>
</feature>
<dbReference type="Proteomes" id="UP001497623">
    <property type="component" value="Unassembled WGS sequence"/>
</dbReference>
<dbReference type="PANTHER" id="PTHR19143">
    <property type="entry name" value="FIBRINOGEN/TENASCIN/ANGIOPOEITIN"/>
    <property type="match status" value="1"/>
</dbReference>
<proteinExistence type="predicted"/>
<accession>A0AAV2RB13</accession>